<dbReference type="Proteomes" id="UP000321484">
    <property type="component" value="Unassembled WGS sequence"/>
</dbReference>
<reference evidence="3 4" key="1">
    <citation type="submission" date="2019-07" db="EMBL/GenBank/DDBJ databases">
        <title>Whole genome shotgun sequence of Actinotalea fermentans NBRC 105374.</title>
        <authorList>
            <person name="Hosoyama A."/>
            <person name="Uohara A."/>
            <person name="Ohji S."/>
            <person name="Ichikawa N."/>
        </authorList>
    </citation>
    <scope>NUCLEOTIDE SEQUENCE [LARGE SCALE GENOMIC DNA]</scope>
    <source>
        <strain evidence="3 4">NBRC 105374</strain>
    </source>
</reference>
<evidence type="ECO:0000256" key="1">
    <source>
        <dbReference type="ARBA" id="ARBA00006484"/>
    </source>
</evidence>
<name>A0A511YYN8_9CELL</name>
<proteinExistence type="inferred from homology"/>
<gene>
    <name evidence="3" type="ORF">AFE02nite_20420</name>
</gene>
<protein>
    <submittedName>
        <fullName evidence="3">Short-chain dehydrogenase</fullName>
    </submittedName>
</protein>
<dbReference type="PRINTS" id="PR00081">
    <property type="entry name" value="GDHRDH"/>
</dbReference>
<organism evidence="3 4">
    <name type="scientific">Actinotalea fermentans</name>
    <dbReference type="NCBI Taxonomy" id="43671"/>
    <lineage>
        <taxon>Bacteria</taxon>
        <taxon>Bacillati</taxon>
        <taxon>Actinomycetota</taxon>
        <taxon>Actinomycetes</taxon>
        <taxon>Micrococcales</taxon>
        <taxon>Cellulomonadaceae</taxon>
        <taxon>Actinotalea</taxon>
    </lineage>
</organism>
<dbReference type="OrthoDB" id="9785826at2"/>
<keyword evidence="4" id="KW-1185">Reference proteome</keyword>
<evidence type="ECO:0000313" key="4">
    <source>
        <dbReference type="Proteomes" id="UP000321484"/>
    </source>
</evidence>
<dbReference type="PANTHER" id="PTHR24320">
    <property type="entry name" value="RETINOL DEHYDROGENASE"/>
    <property type="match status" value="1"/>
</dbReference>
<comment type="caution">
    <text evidence="3">The sequence shown here is derived from an EMBL/GenBank/DDBJ whole genome shotgun (WGS) entry which is preliminary data.</text>
</comment>
<dbReference type="PANTHER" id="PTHR24320:SF274">
    <property type="entry name" value="CHAIN DEHYDROGENASE, PUTATIVE (AFU_ORTHOLOGUE AFUA_4G00440)-RELATED"/>
    <property type="match status" value="1"/>
</dbReference>
<accession>A0A511YYN8</accession>
<sequence>MARVFVTGSTAGIGRETARQLLEAGHEVVGHARSAERADQVRAVLPGLADVVVGDLSSLAQTRALAEAAAAAGPFDAVVHNAGIGGGAPDKVLTADGLERIFQVDAVAPYVLTALMPRPRRLVYLTSGLQAEGYAEPDEIEWGWDGMQAYADAKLVDLVLACAVSRLWPDVVTNAVDPGWVRTRLGGPNATDDLGPGAETQVWLATSDDPEALVGGRFLKHRTPLEPNPQALDVELQERVLTRLADVTGIVLPR</sequence>
<comment type="similarity">
    <text evidence="1">Belongs to the short-chain dehydrogenases/reductases (SDR) family.</text>
</comment>
<evidence type="ECO:0000256" key="2">
    <source>
        <dbReference type="ARBA" id="ARBA00023002"/>
    </source>
</evidence>
<dbReference type="Pfam" id="PF00106">
    <property type="entry name" value="adh_short"/>
    <property type="match status" value="1"/>
</dbReference>
<dbReference type="RefSeq" id="WP_034243329.1">
    <property type="nucleotide sequence ID" value="NZ_BJYK01000006.1"/>
</dbReference>
<dbReference type="AlphaFoldDB" id="A0A511YYN8"/>
<dbReference type="GO" id="GO:0016491">
    <property type="term" value="F:oxidoreductase activity"/>
    <property type="evidence" value="ECO:0007669"/>
    <property type="project" value="UniProtKB-KW"/>
</dbReference>
<dbReference type="InterPro" id="IPR036291">
    <property type="entry name" value="NAD(P)-bd_dom_sf"/>
</dbReference>
<dbReference type="InterPro" id="IPR002347">
    <property type="entry name" value="SDR_fam"/>
</dbReference>
<evidence type="ECO:0000313" key="3">
    <source>
        <dbReference type="EMBL" id="GEN80308.1"/>
    </source>
</evidence>
<dbReference type="SUPFAM" id="SSF51735">
    <property type="entry name" value="NAD(P)-binding Rossmann-fold domains"/>
    <property type="match status" value="1"/>
</dbReference>
<dbReference type="Gene3D" id="3.40.50.720">
    <property type="entry name" value="NAD(P)-binding Rossmann-like Domain"/>
    <property type="match status" value="1"/>
</dbReference>
<keyword evidence="2" id="KW-0560">Oxidoreductase</keyword>
<dbReference type="EMBL" id="BJYK01000006">
    <property type="protein sequence ID" value="GEN80308.1"/>
    <property type="molecule type" value="Genomic_DNA"/>
</dbReference>